<dbReference type="AlphaFoldDB" id="A0A180G997"/>
<reference evidence="2" key="1">
    <citation type="submission" date="2009-11" db="EMBL/GenBank/DDBJ databases">
        <authorList>
            <consortium name="The Broad Institute Genome Sequencing Platform"/>
            <person name="Ward D."/>
            <person name="Feldgarden M."/>
            <person name="Earl A."/>
            <person name="Young S.K."/>
            <person name="Zeng Q."/>
            <person name="Koehrsen M."/>
            <person name="Alvarado L."/>
            <person name="Berlin A."/>
            <person name="Bochicchio J."/>
            <person name="Borenstein D."/>
            <person name="Chapman S.B."/>
            <person name="Chen Z."/>
            <person name="Engels R."/>
            <person name="Freedman E."/>
            <person name="Gellesch M."/>
            <person name="Goldberg J."/>
            <person name="Griggs A."/>
            <person name="Gujja S."/>
            <person name="Heilman E."/>
            <person name="Heiman D."/>
            <person name="Hepburn T."/>
            <person name="Howarth C."/>
            <person name="Jen D."/>
            <person name="Larson L."/>
            <person name="Lewis B."/>
            <person name="Mehta T."/>
            <person name="Park D."/>
            <person name="Pearson M."/>
            <person name="Roberts A."/>
            <person name="Saif S."/>
            <person name="Shea T."/>
            <person name="Shenoy N."/>
            <person name="Sisk P."/>
            <person name="Stolte C."/>
            <person name="Sykes S."/>
            <person name="Thomson T."/>
            <person name="Walk T."/>
            <person name="White J."/>
            <person name="Yandava C."/>
            <person name="Izard J."/>
            <person name="Baranova O.V."/>
            <person name="Blanton J.M."/>
            <person name="Tanner A.C."/>
            <person name="Dewhirst F.E."/>
            <person name="Haas B."/>
            <person name="Nusbaum C."/>
            <person name="Birren B."/>
        </authorList>
    </citation>
    <scope>NUCLEOTIDE SEQUENCE [LARGE SCALE GENOMIC DNA]</scope>
    <source>
        <strain evidence="2">1-1 BBBD Race 1</strain>
    </source>
</reference>
<gene>
    <name evidence="2" type="ORF">PTTG_06037</name>
</gene>
<name>A0A180G997_PUCT1</name>
<evidence type="ECO:0000256" key="1">
    <source>
        <dbReference type="SAM" id="MobiDB-lite"/>
    </source>
</evidence>
<feature type="non-terminal residue" evidence="2">
    <location>
        <position position="248"/>
    </location>
</feature>
<accession>A0A180G997</accession>
<dbReference type="EMBL" id="ADAS02000141">
    <property type="protein sequence ID" value="OAV89079.1"/>
    <property type="molecule type" value="Genomic_DNA"/>
</dbReference>
<sequence length="248" mass="28791">MIERGHQPIKSTLVKLCGKDGKKWQQYLPAVLFADRISTKQTTGYLPYKMLFGCRPVLPVDIEMFTYLGVDWWTTCFWRGQSNCCGKIGLLQRRRRASRRVVLRRLRDSLCKGELVLLYNFSLKSQWGKLFASRWNGPYCNVSQFLGSSYELEELDGTLLKWQTAAMHVKWFYARGSTDFNHTAESDDSEEEVQVPGDALSLANSDGAEETGAAPRDEDFGSEHYEKKSRNWWWYNLEYLEVTQQPRL</sequence>
<dbReference type="Proteomes" id="UP000005240">
    <property type="component" value="Unassembled WGS sequence"/>
</dbReference>
<evidence type="ECO:0000313" key="4">
    <source>
        <dbReference type="Proteomes" id="UP000005240"/>
    </source>
</evidence>
<dbReference type="OrthoDB" id="444848at2759"/>
<dbReference type="Gene3D" id="3.30.420.10">
    <property type="entry name" value="Ribonuclease H-like superfamily/Ribonuclease H"/>
    <property type="match status" value="1"/>
</dbReference>
<evidence type="ECO:0000313" key="2">
    <source>
        <dbReference type="EMBL" id="OAV89079.1"/>
    </source>
</evidence>
<protein>
    <submittedName>
        <fullName evidence="2 3">Uncharacterized protein</fullName>
    </submittedName>
</protein>
<evidence type="ECO:0000313" key="3">
    <source>
        <dbReference type="EnsemblFungi" id="PTTG_06037-t43_1-p1"/>
    </source>
</evidence>
<dbReference type="VEuPathDB" id="FungiDB:PTTG_06037"/>
<organism evidence="2">
    <name type="scientific">Puccinia triticina (isolate 1-1 / race 1 (BBBD))</name>
    <name type="common">Brown leaf rust fungus</name>
    <dbReference type="NCBI Taxonomy" id="630390"/>
    <lineage>
        <taxon>Eukaryota</taxon>
        <taxon>Fungi</taxon>
        <taxon>Dikarya</taxon>
        <taxon>Basidiomycota</taxon>
        <taxon>Pucciniomycotina</taxon>
        <taxon>Pucciniomycetes</taxon>
        <taxon>Pucciniales</taxon>
        <taxon>Pucciniaceae</taxon>
        <taxon>Puccinia</taxon>
    </lineage>
</organism>
<dbReference type="InterPro" id="IPR036397">
    <property type="entry name" value="RNaseH_sf"/>
</dbReference>
<dbReference type="EnsemblFungi" id="PTTG_06037-t43_1">
    <property type="protein sequence ID" value="PTTG_06037-t43_1-p1"/>
    <property type="gene ID" value="PTTG_06037"/>
</dbReference>
<feature type="region of interest" description="Disordered" evidence="1">
    <location>
        <begin position="202"/>
        <end position="223"/>
    </location>
</feature>
<reference evidence="3 4" key="3">
    <citation type="journal article" date="2017" name="G3 (Bethesda)">
        <title>Comparative analysis highlights variable genome content of wheat rusts and divergence of the mating loci.</title>
        <authorList>
            <person name="Cuomo C.A."/>
            <person name="Bakkeren G."/>
            <person name="Khalil H.B."/>
            <person name="Panwar V."/>
            <person name="Joly D."/>
            <person name="Linning R."/>
            <person name="Sakthikumar S."/>
            <person name="Song X."/>
            <person name="Adiconis X."/>
            <person name="Fan L."/>
            <person name="Goldberg J.M."/>
            <person name="Levin J.Z."/>
            <person name="Young S."/>
            <person name="Zeng Q."/>
            <person name="Anikster Y."/>
            <person name="Bruce M."/>
            <person name="Wang M."/>
            <person name="Yin C."/>
            <person name="McCallum B."/>
            <person name="Szabo L.J."/>
            <person name="Hulbert S."/>
            <person name="Chen X."/>
            <person name="Fellers J.P."/>
        </authorList>
    </citation>
    <scope>NUCLEOTIDE SEQUENCE</scope>
    <source>
        <strain evidence="3">isolate 1-1 / race 1 (BBBD)</strain>
        <strain evidence="4">Isolate 1-1 / race 1 (BBBD)</strain>
    </source>
</reference>
<reference evidence="2" key="2">
    <citation type="submission" date="2016-05" db="EMBL/GenBank/DDBJ databases">
        <title>Comparative analysis highlights variable genome content of wheat rusts and divergence of the mating loci.</title>
        <authorList>
            <person name="Cuomo C.A."/>
            <person name="Bakkeren G."/>
            <person name="Szabo L."/>
            <person name="Khalil H."/>
            <person name="Joly D."/>
            <person name="Goldberg J."/>
            <person name="Young S."/>
            <person name="Zeng Q."/>
            <person name="Fellers J."/>
        </authorList>
    </citation>
    <scope>NUCLEOTIDE SEQUENCE [LARGE SCALE GENOMIC DNA]</scope>
    <source>
        <strain evidence="2">1-1 BBBD Race 1</strain>
    </source>
</reference>
<dbReference type="GO" id="GO:0003676">
    <property type="term" value="F:nucleic acid binding"/>
    <property type="evidence" value="ECO:0007669"/>
    <property type="project" value="InterPro"/>
</dbReference>
<proteinExistence type="predicted"/>
<keyword evidence="4" id="KW-1185">Reference proteome</keyword>
<reference evidence="3" key="4">
    <citation type="submission" date="2025-05" db="UniProtKB">
        <authorList>
            <consortium name="EnsemblFungi"/>
        </authorList>
    </citation>
    <scope>IDENTIFICATION</scope>
    <source>
        <strain evidence="3">isolate 1-1 / race 1 (BBBD)</strain>
    </source>
</reference>